<accession>A0ABU4PKP6</accession>
<protein>
    <submittedName>
        <fullName evidence="1">Uncharacterized protein</fullName>
    </submittedName>
</protein>
<reference evidence="1 2" key="1">
    <citation type="submission" date="2023-11" db="EMBL/GenBank/DDBJ databases">
        <title>MicrobeMod: A computational toolkit for identifying prokaryotic methylation and restriction-modification with nanopore sequencing.</title>
        <authorList>
            <person name="Crits-Christoph A."/>
            <person name="Kang S.C."/>
            <person name="Lee H."/>
            <person name="Ostrov N."/>
        </authorList>
    </citation>
    <scope>NUCLEOTIDE SEQUENCE [LARGE SCALE GENOMIC DNA]</scope>
    <source>
        <strain evidence="1 2">ATCC 14820</strain>
    </source>
</reference>
<evidence type="ECO:0000313" key="2">
    <source>
        <dbReference type="Proteomes" id="UP001279660"/>
    </source>
</evidence>
<dbReference type="Proteomes" id="UP001279660">
    <property type="component" value="Unassembled WGS sequence"/>
</dbReference>
<organism evidence="1 2">
    <name type="scientific">Sphingomonas echinoides</name>
    <dbReference type="NCBI Taxonomy" id="59803"/>
    <lineage>
        <taxon>Bacteria</taxon>
        <taxon>Pseudomonadati</taxon>
        <taxon>Pseudomonadota</taxon>
        <taxon>Alphaproteobacteria</taxon>
        <taxon>Sphingomonadales</taxon>
        <taxon>Sphingomonadaceae</taxon>
        <taxon>Sphingomonas</taxon>
    </lineage>
</organism>
<gene>
    <name evidence="1" type="ORF">SIL82_05215</name>
</gene>
<dbReference type="RefSeq" id="WP_010404672.1">
    <property type="nucleotide sequence ID" value="NZ_JAWXXV010000001.1"/>
</dbReference>
<keyword evidence="2" id="KW-1185">Reference proteome</keyword>
<name>A0ABU4PKP6_9SPHN</name>
<dbReference type="EMBL" id="JAWXXV010000001">
    <property type="protein sequence ID" value="MDX5983652.1"/>
    <property type="molecule type" value="Genomic_DNA"/>
</dbReference>
<evidence type="ECO:0000313" key="1">
    <source>
        <dbReference type="EMBL" id="MDX5983652.1"/>
    </source>
</evidence>
<comment type="caution">
    <text evidence="1">The sequence shown here is derived from an EMBL/GenBank/DDBJ whole genome shotgun (WGS) entry which is preliminary data.</text>
</comment>
<proteinExistence type="predicted"/>
<sequence length="110" mass="12083">MAYLPSITTQDGSPATGFDPFSGLLHGVMAAELREIREQLEGLAEVLVADEHFVTSFLEQLQSFDYLIQHADECANLMDRIAAGENSLEAIKHVRLGAVQERLRIALIGT</sequence>